<dbReference type="Proteomes" id="UP000789759">
    <property type="component" value="Unassembled WGS sequence"/>
</dbReference>
<evidence type="ECO:0000313" key="1">
    <source>
        <dbReference type="EMBL" id="CAG8671029.1"/>
    </source>
</evidence>
<dbReference type="AlphaFoldDB" id="A0A9N9HA52"/>
<dbReference type="OrthoDB" id="2365584at2759"/>
<comment type="caution">
    <text evidence="1">The sequence shown here is derived from an EMBL/GenBank/DDBJ whole genome shotgun (WGS) entry which is preliminary data.</text>
</comment>
<name>A0A9N9HA52_9GLOM</name>
<protein>
    <submittedName>
        <fullName evidence="1">17187_t:CDS:1</fullName>
    </submittedName>
</protein>
<dbReference type="EMBL" id="CAJVQA010008395">
    <property type="protein sequence ID" value="CAG8671029.1"/>
    <property type="molecule type" value="Genomic_DNA"/>
</dbReference>
<reference evidence="1" key="1">
    <citation type="submission" date="2021-06" db="EMBL/GenBank/DDBJ databases">
        <authorList>
            <person name="Kallberg Y."/>
            <person name="Tangrot J."/>
            <person name="Rosling A."/>
        </authorList>
    </citation>
    <scope>NUCLEOTIDE SEQUENCE</scope>
    <source>
        <strain evidence="1">FL966</strain>
    </source>
</reference>
<gene>
    <name evidence="1" type="ORF">CPELLU_LOCUS10276</name>
</gene>
<keyword evidence="2" id="KW-1185">Reference proteome</keyword>
<proteinExistence type="predicted"/>
<evidence type="ECO:0000313" key="2">
    <source>
        <dbReference type="Proteomes" id="UP000789759"/>
    </source>
</evidence>
<sequence length="117" mass="13614">MATNINLEMNILDIKEFLPELVNPELEPTIIHSNVPVKYLSTSPEGIVTIFHISDWTNSSHAWKNVKWYSFNKKSLYFGNSQVYKEKYYCIRIKACCFTDPLLINIEHNEVDVESSL</sequence>
<accession>A0A9N9HA52</accession>
<organism evidence="1 2">
    <name type="scientific">Cetraspora pellucida</name>
    <dbReference type="NCBI Taxonomy" id="1433469"/>
    <lineage>
        <taxon>Eukaryota</taxon>
        <taxon>Fungi</taxon>
        <taxon>Fungi incertae sedis</taxon>
        <taxon>Mucoromycota</taxon>
        <taxon>Glomeromycotina</taxon>
        <taxon>Glomeromycetes</taxon>
        <taxon>Diversisporales</taxon>
        <taxon>Gigasporaceae</taxon>
        <taxon>Cetraspora</taxon>
    </lineage>
</organism>